<name>A0ABW8SW96_9BACT</name>
<protein>
    <submittedName>
        <fullName evidence="1">Uncharacterized protein</fullName>
    </submittedName>
</protein>
<reference evidence="1 2" key="1">
    <citation type="submission" date="2024-07" db="EMBL/GenBank/DDBJ databases">
        <authorList>
            <person name="Pitt A."/>
            <person name="Hahn M.W."/>
        </authorList>
    </citation>
    <scope>NUCLEOTIDE SEQUENCE [LARGE SCALE GENOMIC DNA]</scope>
    <source>
        <strain evidence="1 2">2-AUSEE-184A6</strain>
    </source>
</reference>
<comment type="caution">
    <text evidence="1">The sequence shown here is derived from an EMBL/GenBank/DDBJ whole genome shotgun (WGS) entry which is preliminary data.</text>
</comment>
<dbReference type="RefSeq" id="WP_406777945.1">
    <property type="nucleotide sequence ID" value="NZ_JBEWZG010000002.1"/>
</dbReference>
<evidence type="ECO:0000313" key="1">
    <source>
        <dbReference type="EMBL" id="MFL0206368.1"/>
    </source>
</evidence>
<dbReference type="EMBL" id="JBEWZG010000002">
    <property type="protein sequence ID" value="MFL0206368.1"/>
    <property type="molecule type" value="Genomic_DNA"/>
</dbReference>
<gene>
    <name evidence="1" type="ORF">V7S74_06395</name>
</gene>
<dbReference type="Proteomes" id="UP001623559">
    <property type="component" value="Unassembled WGS sequence"/>
</dbReference>
<sequence>MGKTLFILLFFIIKVQGQIDMKPEAQISFAKEKKPHSYYVKQGELWWDEVVKSPKSENNWFNYYRACRNAQGTNDWKDDFLKESNSMRLGSEIVKLMELHIPDTFTYNYVKGSTSGVDPAAGKYLLKAYNINPDFEGIDSDVITYAVSSFDFSLREKVNNYWFKKNDISIAQLSYAYNVLSSVGENGILLTEHDNDTYPIWMLQDVFGFRKDVLVINIDFLLLESFREVNFKQLHIPKIDLVSTNINEYGLNWKSVMNHLLLNYNHVRPLHVALTVNPKLYENHNEQLFLIGLTKKFSRKQIPTSVLNGHLVSNVFLFDYLRIDLTGKMMNHQVNAPNENYLKLLEDVCRYFRKNKRLQEMNRVKELLNLIGSSTSKTAVKSKTKNTFR</sequence>
<evidence type="ECO:0000313" key="2">
    <source>
        <dbReference type="Proteomes" id="UP001623559"/>
    </source>
</evidence>
<proteinExistence type="predicted"/>
<accession>A0ABW8SW96</accession>
<organism evidence="1 2">
    <name type="scientific">Aquirufa novilacunae</name>
    <dbReference type="NCBI Taxonomy" id="3139305"/>
    <lineage>
        <taxon>Bacteria</taxon>
        <taxon>Pseudomonadati</taxon>
        <taxon>Bacteroidota</taxon>
        <taxon>Cytophagia</taxon>
        <taxon>Cytophagales</taxon>
        <taxon>Flectobacillaceae</taxon>
        <taxon>Aquirufa</taxon>
    </lineage>
</organism>